<evidence type="ECO:0000259" key="6">
    <source>
        <dbReference type="SMART" id="SM01027"/>
    </source>
</evidence>
<dbReference type="GO" id="GO:0005847">
    <property type="term" value="C:mRNA cleavage and polyadenylation specificity factor complex"/>
    <property type="evidence" value="ECO:0007669"/>
    <property type="project" value="InterPro"/>
</dbReference>
<evidence type="ECO:0000313" key="8">
    <source>
        <dbReference type="Proteomes" id="UP001310890"/>
    </source>
</evidence>
<keyword evidence="2 4" id="KW-0507">mRNA processing</keyword>
<dbReference type="InterPro" id="IPR027075">
    <property type="entry name" value="CPSF2"/>
</dbReference>
<dbReference type="PANTHER" id="PTHR45922:SF1">
    <property type="entry name" value="CLEAVAGE AND POLYADENYLATION SPECIFICITY FACTOR SUBUNIT 2"/>
    <property type="match status" value="1"/>
</dbReference>
<dbReference type="InterPro" id="IPR035639">
    <property type="entry name" value="CPSF2_MBL"/>
</dbReference>
<dbReference type="Pfam" id="PF16661">
    <property type="entry name" value="Lactamase_B_6"/>
    <property type="match status" value="1"/>
</dbReference>
<feature type="domain" description="Beta-Casp" evidence="6">
    <location>
        <begin position="274"/>
        <end position="424"/>
    </location>
</feature>
<feature type="compositionally biased region" description="Basic and acidic residues" evidence="5">
    <location>
        <begin position="840"/>
        <end position="851"/>
    </location>
</feature>
<dbReference type="InterPro" id="IPR022712">
    <property type="entry name" value="Beta_Casp"/>
</dbReference>
<keyword evidence="3 4" id="KW-0539">Nucleus</keyword>
<proteinExistence type="inferred from homology"/>
<comment type="similarity">
    <text evidence="4">Belongs to the metallo-beta-lactamase superfamily. RNA-metabolizing metallo-beta-lactamase-like family. CPSF2/YSH1 subfamily.</text>
</comment>
<dbReference type="Gene3D" id="3.60.15.10">
    <property type="entry name" value="Ribonuclease Z/Hydroxyacylglutathione hydrolase-like"/>
    <property type="match status" value="1"/>
</dbReference>
<evidence type="ECO:0000256" key="5">
    <source>
        <dbReference type="SAM" id="MobiDB-lite"/>
    </source>
</evidence>
<dbReference type="SUPFAM" id="SSF56281">
    <property type="entry name" value="Metallo-hydrolase/oxidoreductase"/>
    <property type="match status" value="1"/>
</dbReference>
<evidence type="ECO:0000256" key="3">
    <source>
        <dbReference type="ARBA" id="ARBA00023242"/>
    </source>
</evidence>
<dbReference type="AlphaFoldDB" id="A0AAN7YQM3"/>
<dbReference type="SMART" id="SM01027">
    <property type="entry name" value="Beta-Casp"/>
    <property type="match status" value="1"/>
</dbReference>
<dbReference type="PANTHER" id="PTHR45922">
    <property type="entry name" value="CLEAVAGE AND POLYADENYLATION SPECIFICITY FACTOR SUBUNIT 2"/>
    <property type="match status" value="1"/>
</dbReference>
<evidence type="ECO:0000256" key="2">
    <source>
        <dbReference type="ARBA" id="ARBA00022664"/>
    </source>
</evidence>
<dbReference type="Pfam" id="PF07521">
    <property type="entry name" value="RMMBL"/>
    <property type="match status" value="1"/>
</dbReference>
<protein>
    <recommendedName>
        <fullName evidence="4">Cleavage and polyadenylation specificity factor subunit 2</fullName>
    </recommendedName>
    <alternativeName>
        <fullName evidence="4">Cleavage and polyadenylation specificity factor 100 kDa subunit</fullName>
    </alternativeName>
</protein>
<accession>A0AAN7YQM3</accession>
<feature type="region of interest" description="Disordered" evidence="5">
    <location>
        <begin position="499"/>
        <end position="520"/>
    </location>
</feature>
<evidence type="ECO:0000313" key="7">
    <source>
        <dbReference type="EMBL" id="KAK5115455.1"/>
    </source>
</evidence>
<dbReference type="InterPro" id="IPR036866">
    <property type="entry name" value="RibonucZ/Hydroxyglut_hydro"/>
</dbReference>
<evidence type="ECO:0000256" key="1">
    <source>
        <dbReference type="ARBA" id="ARBA00004123"/>
    </source>
</evidence>
<dbReference type="GO" id="GO:0003723">
    <property type="term" value="F:RNA binding"/>
    <property type="evidence" value="ECO:0007669"/>
    <property type="project" value="UniProtKB-KW"/>
</dbReference>
<feature type="region of interest" description="Disordered" evidence="5">
    <location>
        <begin position="830"/>
        <end position="883"/>
    </location>
</feature>
<evidence type="ECO:0000256" key="4">
    <source>
        <dbReference type="RuleBase" id="RU365006"/>
    </source>
</evidence>
<dbReference type="Pfam" id="PF13299">
    <property type="entry name" value="CPSF100_C"/>
    <property type="match status" value="1"/>
</dbReference>
<gene>
    <name evidence="7" type="ORF">LTR62_001114</name>
</gene>
<dbReference type="InterPro" id="IPR001279">
    <property type="entry name" value="Metallo-B-lactamas"/>
</dbReference>
<dbReference type="EMBL" id="JAVRRL010000012">
    <property type="protein sequence ID" value="KAK5115455.1"/>
    <property type="molecule type" value="Genomic_DNA"/>
</dbReference>
<dbReference type="InterPro" id="IPR011108">
    <property type="entry name" value="RMMBL"/>
</dbReference>
<dbReference type="CDD" id="cd16293">
    <property type="entry name" value="CPSF2-like_MBL-fold"/>
    <property type="match status" value="1"/>
</dbReference>
<dbReference type="GO" id="GO:0006397">
    <property type="term" value="P:mRNA processing"/>
    <property type="evidence" value="ECO:0007669"/>
    <property type="project" value="UniProtKB-KW"/>
</dbReference>
<feature type="compositionally biased region" description="Low complexity" evidence="5">
    <location>
        <begin position="870"/>
        <end position="880"/>
    </location>
</feature>
<feature type="region of interest" description="Disordered" evidence="5">
    <location>
        <begin position="601"/>
        <end position="702"/>
    </location>
</feature>
<feature type="compositionally biased region" description="Basic and acidic residues" evidence="5">
    <location>
        <begin position="648"/>
        <end position="664"/>
    </location>
</feature>
<comment type="caution">
    <text evidence="7">The sequence shown here is derived from an EMBL/GenBank/DDBJ whole genome shotgun (WGS) entry which is preliminary data.</text>
</comment>
<dbReference type="Proteomes" id="UP001310890">
    <property type="component" value="Unassembled WGS sequence"/>
</dbReference>
<dbReference type="InterPro" id="IPR025069">
    <property type="entry name" value="Cpsf2_C"/>
</dbReference>
<reference evidence="7" key="1">
    <citation type="submission" date="2023-08" db="EMBL/GenBank/DDBJ databases">
        <title>Black Yeasts Isolated from many extreme environments.</title>
        <authorList>
            <person name="Coleine C."/>
            <person name="Stajich J.E."/>
            <person name="Selbmann L."/>
        </authorList>
    </citation>
    <scope>NUCLEOTIDE SEQUENCE</scope>
    <source>
        <strain evidence="7">CCFEE 5401</strain>
    </source>
</reference>
<organism evidence="7 8">
    <name type="scientific">Meristemomyces frigidus</name>
    <dbReference type="NCBI Taxonomy" id="1508187"/>
    <lineage>
        <taxon>Eukaryota</taxon>
        <taxon>Fungi</taxon>
        <taxon>Dikarya</taxon>
        <taxon>Ascomycota</taxon>
        <taxon>Pezizomycotina</taxon>
        <taxon>Dothideomycetes</taxon>
        <taxon>Dothideomycetidae</taxon>
        <taxon>Mycosphaerellales</taxon>
        <taxon>Teratosphaeriaceae</taxon>
        <taxon>Meristemomyces</taxon>
    </lineage>
</organism>
<sequence>MFNFTPLLGARAESAASQSLLELDGGVKILVDVGWDDAFKAARLEALSEHVSTLSLILLTHPTIEHLGAYAYCCKNLPLFAHIPVYATIPVINLGRTLLSDLYSSTPLAASILSSTPGQADVSPNLLLDAPTEEEISSYFDHITSLKYSQPHQPIASTWSPPLDNLTITAYGAGHSLGGTIWHIQHSLESIVFANDWNQGRENLLPGAAFLSGSGQEILEPLQRPTALICAAKGVERGEILARKDRDAALISLVRETVAAGGKVLIPTDSSARMLEIAFLLNETWREGTHGPYGDTFRSARVYMASKTATTTVKYMKNMLEWVEESVRADAEAAMTKGKGQQGQAAAGGPLDWKHVRALEKRGQVEQVLKRQKPCVLLTSDRTLEWGFARQGFKVLAEDGRNLVVLTEEVRGSDRVQKGLGRQLWERWREGQRGGNVKIVEGNGSPIEYGDTAIKSLSDDELAVWETYQARQRQLHSTIQGDHTLADSTGAEIADTQAAADEDAGHASDSDEEDEDSEHQGRALNMTAQLTQSQKRQQAAEAITDGELGVNVLLRAQTAVHDYEVRGKKGREKVFPFVAKRSRFDIFGELIRGEEFLRAEEKDAGSGENAVNGTAGDRGMVGGKRKWSELPVGGKGGKSGRQQFSKRAKMEDGRAGKKGGKQDDIDAAIALATGEGTGPGAAEEDESELDDESDYEPEDLDSGPKKVVFISSHLSLNMRIAHVDFSGLCSMRALQMIVPLVRPKKVILTSGTESEVMRLAEVLRPGVEGTEVLTPREGEVVEAGGDSNAWSLKLSRALVKKLTWQNVKGLGVVALTGRLSAEVDASDVPQIKGHAAGADSDLKAEDDTETPKRKKARLLDTESDNANNPTSITKSSTTTKPAELPLPILDLPCSLASLATAQPTTQRPTRPVHVGDLRLASLREILSASGHSAVFAGEGTLLVNGVVIVRKSGARIELECAVRGLDGGGRGRGRVMGMGAGVEGGGTFGAVKRAVYGGLAVVAGV</sequence>
<keyword evidence="4" id="KW-0694">RNA-binding</keyword>
<comment type="subcellular location">
    <subcellularLocation>
        <location evidence="1 4">Nucleus</location>
    </subcellularLocation>
</comment>
<feature type="compositionally biased region" description="Acidic residues" evidence="5">
    <location>
        <begin position="682"/>
        <end position="701"/>
    </location>
</feature>
<dbReference type="Pfam" id="PF10996">
    <property type="entry name" value="Beta-Casp"/>
    <property type="match status" value="1"/>
</dbReference>
<name>A0AAN7YQM3_9PEZI</name>